<dbReference type="InterPro" id="IPR041542">
    <property type="entry name" value="GH43_C2"/>
</dbReference>
<keyword evidence="3" id="KW-1185">Reference proteome</keyword>
<comment type="caution">
    <text evidence="2">The sequence shown here is derived from an EMBL/GenBank/DDBJ whole genome shotgun (WGS) entry which is preliminary data.</text>
</comment>
<protein>
    <recommendedName>
        <fullName evidence="1">Beta-xylosidase C-terminal Concanavalin A-like domain-containing protein</fullName>
    </recommendedName>
</protein>
<sequence>MQYGGQRTGGFTGACVGLYATGNGRASRGGAFFRHFLYEGLDASHSCEA</sequence>
<name>A0ABV8SIM4_9BACL</name>
<accession>A0ABV8SIM4</accession>
<proteinExistence type="predicted"/>
<dbReference type="RefSeq" id="WP_204601622.1">
    <property type="nucleotide sequence ID" value="NZ_JBHSED010000058.1"/>
</dbReference>
<reference evidence="3" key="1">
    <citation type="journal article" date="2019" name="Int. J. Syst. Evol. Microbiol.">
        <title>The Global Catalogue of Microorganisms (GCM) 10K type strain sequencing project: providing services to taxonomists for standard genome sequencing and annotation.</title>
        <authorList>
            <consortium name="The Broad Institute Genomics Platform"/>
            <consortium name="The Broad Institute Genome Sequencing Center for Infectious Disease"/>
            <person name="Wu L."/>
            <person name="Ma J."/>
        </authorList>
    </citation>
    <scope>NUCLEOTIDE SEQUENCE [LARGE SCALE GENOMIC DNA]</scope>
    <source>
        <strain evidence="3">CGMCC 4.1641</strain>
    </source>
</reference>
<dbReference type="Proteomes" id="UP001595755">
    <property type="component" value="Unassembled WGS sequence"/>
</dbReference>
<dbReference type="InterPro" id="IPR013320">
    <property type="entry name" value="ConA-like_dom_sf"/>
</dbReference>
<dbReference type="Gene3D" id="2.60.120.200">
    <property type="match status" value="1"/>
</dbReference>
<dbReference type="Pfam" id="PF17851">
    <property type="entry name" value="GH43_C2"/>
    <property type="match status" value="1"/>
</dbReference>
<organism evidence="2 3">
    <name type="scientific">Cohnella boryungensis</name>
    <dbReference type="NCBI Taxonomy" id="768479"/>
    <lineage>
        <taxon>Bacteria</taxon>
        <taxon>Bacillati</taxon>
        <taxon>Bacillota</taxon>
        <taxon>Bacilli</taxon>
        <taxon>Bacillales</taxon>
        <taxon>Paenibacillaceae</taxon>
        <taxon>Cohnella</taxon>
    </lineage>
</organism>
<dbReference type="SUPFAM" id="SSF49899">
    <property type="entry name" value="Concanavalin A-like lectins/glucanases"/>
    <property type="match status" value="1"/>
</dbReference>
<evidence type="ECO:0000313" key="3">
    <source>
        <dbReference type="Proteomes" id="UP001595755"/>
    </source>
</evidence>
<gene>
    <name evidence="2" type="ORF">ACFO1S_23065</name>
</gene>
<evidence type="ECO:0000313" key="2">
    <source>
        <dbReference type="EMBL" id="MFC4306309.1"/>
    </source>
</evidence>
<evidence type="ECO:0000259" key="1">
    <source>
        <dbReference type="Pfam" id="PF17851"/>
    </source>
</evidence>
<feature type="domain" description="Beta-xylosidase C-terminal Concanavalin A-like" evidence="1">
    <location>
        <begin position="7"/>
        <end position="39"/>
    </location>
</feature>
<dbReference type="EMBL" id="JBHSED010000058">
    <property type="protein sequence ID" value="MFC4306309.1"/>
    <property type="molecule type" value="Genomic_DNA"/>
</dbReference>